<dbReference type="InterPro" id="IPR018247">
    <property type="entry name" value="EF_Hand_1_Ca_BS"/>
</dbReference>
<dbReference type="InterPro" id="IPR011992">
    <property type="entry name" value="EF-hand-dom_pair"/>
</dbReference>
<keyword evidence="8" id="KW-1185">Reference proteome</keyword>
<feature type="region of interest" description="Disordered" evidence="5">
    <location>
        <begin position="367"/>
        <end position="387"/>
    </location>
</feature>
<dbReference type="InterPro" id="IPR051581">
    <property type="entry name" value="Ca-bind"/>
</dbReference>
<feature type="domain" description="EF-hand" evidence="6">
    <location>
        <begin position="177"/>
        <end position="212"/>
    </location>
</feature>
<feature type="region of interest" description="Disordered" evidence="5">
    <location>
        <begin position="211"/>
        <end position="324"/>
    </location>
</feature>
<evidence type="ECO:0000256" key="3">
    <source>
        <dbReference type="ARBA" id="ARBA00022837"/>
    </source>
</evidence>
<evidence type="ECO:0000256" key="4">
    <source>
        <dbReference type="SAM" id="Coils"/>
    </source>
</evidence>
<feature type="compositionally biased region" description="Basic residues" evidence="5">
    <location>
        <begin position="266"/>
        <end position="279"/>
    </location>
</feature>
<keyword evidence="3" id="KW-0106">Calcium</keyword>
<keyword evidence="2" id="KW-0677">Repeat</keyword>
<organism evidence="7 8">
    <name type="scientific">Stylonychia lemnae</name>
    <name type="common">Ciliate</name>
    <dbReference type="NCBI Taxonomy" id="5949"/>
    <lineage>
        <taxon>Eukaryota</taxon>
        <taxon>Sar</taxon>
        <taxon>Alveolata</taxon>
        <taxon>Ciliophora</taxon>
        <taxon>Intramacronucleata</taxon>
        <taxon>Spirotrichea</taxon>
        <taxon>Stichotrichia</taxon>
        <taxon>Sporadotrichida</taxon>
        <taxon>Oxytrichidae</taxon>
        <taxon>Stylonychinae</taxon>
        <taxon>Stylonychia</taxon>
    </lineage>
</organism>
<dbReference type="PANTHER" id="PTHR34524">
    <property type="entry name" value="CALCYPHOSIN"/>
    <property type="match status" value="1"/>
</dbReference>
<dbReference type="SUPFAM" id="SSF47473">
    <property type="entry name" value="EF-hand"/>
    <property type="match status" value="2"/>
</dbReference>
<feature type="compositionally biased region" description="Polar residues" evidence="5">
    <location>
        <begin position="303"/>
        <end position="323"/>
    </location>
</feature>
<dbReference type="InParanoid" id="A0A078AYI1"/>
<dbReference type="Pfam" id="PF13499">
    <property type="entry name" value="EF-hand_7"/>
    <property type="match status" value="1"/>
</dbReference>
<keyword evidence="1" id="KW-0479">Metal-binding</keyword>
<dbReference type="PROSITE" id="PS00018">
    <property type="entry name" value="EF_HAND_1"/>
    <property type="match status" value="1"/>
</dbReference>
<evidence type="ECO:0000313" key="7">
    <source>
        <dbReference type="EMBL" id="CDW85848.1"/>
    </source>
</evidence>
<protein>
    <submittedName>
        <fullName evidence="7">Ef hand family protein</fullName>
    </submittedName>
</protein>
<dbReference type="OrthoDB" id="288385at2759"/>
<dbReference type="AlphaFoldDB" id="A0A078AYI1"/>
<keyword evidence="4" id="KW-0175">Coiled coil</keyword>
<name>A0A078AYI1_STYLE</name>
<feature type="compositionally biased region" description="Low complexity" evidence="5">
    <location>
        <begin position="233"/>
        <end position="243"/>
    </location>
</feature>
<dbReference type="PROSITE" id="PS50222">
    <property type="entry name" value="EF_HAND_2"/>
    <property type="match status" value="1"/>
</dbReference>
<feature type="compositionally biased region" description="Basic and acidic residues" evidence="5">
    <location>
        <begin position="244"/>
        <end position="254"/>
    </location>
</feature>
<dbReference type="EMBL" id="CCKQ01014099">
    <property type="protein sequence ID" value="CDW85848.1"/>
    <property type="molecule type" value="Genomic_DNA"/>
</dbReference>
<gene>
    <name evidence="7" type="primary">Contig4762.g5094</name>
    <name evidence="7" type="ORF">STYLEM_14935</name>
</gene>
<dbReference type="Proteomes" id="UP000039865">
    <property type="component" value="Unassembled WGS sequence"/>
</dbReference>
<evidence type="ECO:0000313" key="8">
    <source>
        <dbReference type="Proteomes" id="UP000039865"/>
    </source>
</evidence>
<evidence type="ECO:0000259" key="6">
    <source>
        <dbReference type="PROSITE" id="PS50222"/>
    </source>
</evidence>
<feature type="compositionally biased region" description="Polar residues" evidence="5">
    <location>
        <begin position="216"/>
        <end position="229"/>
    </location>
</feature>
<evidence type="ECO:0000256" key="5">
    <source>
        <dbReference type="SAM" id="MobiDB-lite"/>
    </source>
</evidence>
<evidence type="ECO:0000256" key="2">
    <source>
        <dbReference type="ARBA" id="ARBA00022737"/>
    </source>
</evidence>
<feature type="coiled-coil region" evidence="4">
    <location>
        <begin position="518"/>
        <end position="545"/>
    </location>
</feature>
<dbReference type="PANTHER" id="PTHR34524:SF6">
    <property type="entry name" value="CALCYPHOSINE LIKE"/>
    <property type="match status" value="1"/>
</dbReference>
<dbReference type="GO" id="GO:0005509">
    <property type="term" value="F:calcium ion binding"/>
    <property type="evidence" value="ECO:0007669"/>
    <property type="project" value="InterPro"/>
</dbReference>
<evidence type="ECO:0000256" key="1">
    <source>
        <dbReference type="ARBA" id="ARBA00022723"/>
    </source>
</evidence>
<dbReference type="Gene3D" id="1.10.238.10">
    <property type="entry name" value="EF-hand"/>
    <property type="match status" value="2"/>
</dbReference>
<dbReference type="InterPro" id="IPR002048">
    <property type="entry name" value="EF_hand_dom"/>
</dbReference>
<accession>A0A078AYI1</accession>
<reference evidence="7 8" key="1">
    <citation type="submission" date="2014-06" db="EMBL/GenBank/DDBJ databases">
        <authorList>
            <person name="Swart Estienne"/>
        </authorList>
    </citation>
    <scope>NUCLEOTIDE SEQUENCE [LARGE SCALE GENOMIC DNA]</scope>
    <source>
        <strain evidence="7 8">130c</strain>
    </source>
</reference>
<sequence length="630" mass="72874">MTTLKKLAKLFQITGESEQSLEFARQNLCKASAFEPYASFQRLDRLSKGYLTPRDFLNFLKDNGIDTADEFDAKLLINYFDATGEGRLFYTEAACTQRPTYPVGPNEYLPFDVERLLAKLVQKELKLARDAERIKQELASRYDYSLDRLFKDVDDINYNYVDQQNLKRFLIKCGVFPNEATLISILRRFDLDADAKLNKKEFIEGVKPSADDFSKRQTNQKQTLASSRVFSPKSSQKNKSFRSSSKDEENRGNEIRSPTQTFRAKSSLKKKRSSNKSHAKLGESNGKADYTSFQERREEQHDANQVSQLIRSPSQNNYNTAGKENSPLRMKYLQSQNQLLTSHFDGNKSGHHNTLSPGASRLNESLHKSRLNESQFTSSRADLRSPQRDNEEGEACLIYLIRNCFRDLLAIESGLELAKKELALRPDFTLAGAFNFFTGYSQDRLSSDEIFQGFERLGVVCDISDVKLYVERYDADRDNKLGFWEFSNSLLPVETIVRDDLERRRAQFDLSYETKELLRRTFRKLIDAETMIENLRQRIAREQSVSLRKAFDQIDWLGRGFLTNNEFKRSFENYGQRMSSASLSQSIVLRQDQIELESLIRRFNKDKLNGRVSLPEFLEELTPKNPSKVY</sequence>
<proteinExistence type="predicted"/>